<protein>
    <recommendedName>
        <fullName evidence="2">Retrotransposon gag domain-containing protein</fullName>
    </recommendedName>
</protein>
<sequence>MVDRQQPPIAEELFTLVTTLHAEIQQLCDNQNGTRRAHGNDNGGGGDSDHNDDDGTNGSDNEGDNNTTQTVRTKIHVSNTASARSGRCRKRSISSFQELADLVTNHFAASPIYQHDSDYLSTIKQGQHESLRDYVTRFTKIAMEIQTSAGRPPSRSQEWTPTWEISRSHCSQQTEDLGQVQREGPRTNGKRRSSSSSANKKNRPQQKG</sequence>
<feature type="region of interest" description="Disordered" evidence="1">
    <location>
        <begin position="146"/>
        <end position="208"/>
    </location>
</feature>
<dbReference type="Pfam" id="PF03732">
    <property type="entry name" value="Retrotrans_gag"/>
    <property type="match status" value="1"/>
</dbReference>
<feature type="compositionally biased region" description="Low complexity" evidence="1">
    <location>
        <begin position="56"/>
        <end position="67"/>
    </location>
</feature>
<organism evidence="3 4">
    <name type="scientific">Stylosanthes scabra</name>
    <dbReference type="NCBI Taxonomy" id="79078"/>
    <lineage>
        <taxon>Eukaryota</taxon>
        <taxon>Viridiplantae</taxon>
        <taxon>Streptophyta</taxon>
        <taxon>Embryophyta</taxon>
        <taxon>Tracheophyta</taxon>
        <taxon>Spermatophyta</taxon>
        <taxon>Magnoliopsida</taxon>
        <taxon>eudicotyledons</taxon>
        <taxon>Gunneridae</taxon>
        <taxon>Pentapetalae</taxon>
        <taxon>rosids</taxon>
        <taxon>fabids</taxon>
        <taxon>Fabales</taxon>
        <taxon>Fabaceae</taxon>
        <taxon>Papilionoideae</taxon>
        <taxon>50 kb inversion clade</taxon>
        <taxon>dalbergioids sensu lato</taxon>
        <taxon>Dalbergieae</taxon>
        <taxon>Pterocarpus clade</taxon>
        <taxon>Stylosanthes</taxon>
    </lineage>
</organism>
<accession>A0ABU6XJM0</accession>
<evidence type="ECO:0000259" key="2">
    <source>
        <dbReference type="Pfam" id="PF03732"/>
    </source>
</evidence>
<feature type="domain" description="Retrotransposon gag" evidence="2">
    <location>
        <begin position="81"/>
        <end position="146"/>
    </location>
</feature>
<dbReference type="Proteomes" id="UP001341840">
    <property type="component" value="Unassembled WGS sequence"/>
</dbReference>
<comment type="caution">
    <text evidence="3">The sequence shown here is derived from an EMBL/GenBank/DDBJ whole genome shotgun (WGS) entry which is preliminary data.</text>
</comment>
<evidence type="ECO:0000313" key="4">
    <source>
        <dbReference type="Proteomes" id="UP001341840"/>
    </source>
</evidence>
<gene>
    <name evidence="3" type="ORF">PIB30_060765</name>
</gene>
<dbReference type="InterPro" id="IPR005162">
    <property type="entry name" value="Retrotrans_gag_dom"/>
</dbReference>
<dbReference type="EMBL" id="JASCZI010211990">
    <property type="protein sequence ID" value="MED6197862.1"/>
    <property type="molecule type" value="Genomic_DNA"/>
</dbReference>
<name>A0ABU6XJM0_9FABA</name>
<proteinExistence type="predicted"/>
<feature type="compositionally biased region" description="Polar residues" evidence="1">
    <location>
        <begin position="146"/>
        <end position="176"/>
    </location>
</feature>
<feature type="compositionally biased region" description="Polar residues" evidence="1">
    <location>
        <begin position="68"/>
        <end position="83"/>
    </location>
</feature>
<keyword evidence="4" id="KW-1185">Reference proteome</keyword>
<evidence type="ECO:0000313" key="3">
    <source>
        <dbReference type="EMBL" id="MED6197862.1"/>
    </source>
</evidence>
<evidence type="ECO:0000256" key="1">
    <source>
        <dbReference type="SAM" id="MobiDB-lite"/>
    </source>
</evidence>
<feature type="region of interest" description="Disordered" evidence="1">
    <location>
        <begin position="32"/>
        <end position="87"/>
    </location>
</feature>
<reference evidence="3 4" key="1">
    <citation type="journal article" date="2023" name="Plants (Basel)">
        <title>Bridging the Gap: Combining Genomics and Transcriptomics Approaches to Understand Stylosanthes scabra, an Orphan Legume from the Brazilian Caatinga.</title>
        <authorList>
            <person name="Ferreira-Neto J.R.C."/>
            <person name="da Silva M.D."/>
            <person name="Binneck E."/>
            <person name="de Melo N.F."/>
            <person name="da Silva R.H."/>
            <person name="de Melo A.L.T.M."/>
            <person name="Pandolfi V."/>
            <person name="Bustamante F.O."/>
            <person name="Brasileiro-Vidal A.C."/>
            <person name="Benko-Iseppon A.M."/>
        </authorList>
    </citation>
    <scope>NUCLEOTIDE SEQUENCE [LARGE SCALE GENOMIC DNA]</scope>
    <source>
        <tissue evidence="3">Leaves</tissue>
    </source>
</reference>